<dbReference type="Gene3D" id="3.90.1570.10">
    <property type="entry name" value="tt1808, chain A"/>
    <property type="match status" value="1"/>
</dbReference>
<dbReference type="CDD" id="cd06260">
    <property type="entry name" value="DUF820-like"/>
    <property type="match status" value="1"/>
</dbReference>
<dbReference type="GO" id="GO:0004519">
    <property type="term" value="F:endonuclease activity"/>
    <property type="evidence" value="ECO:0007669"/>
    <property type="project" value="UniProtKB-KW"/>
</dbReference>
<organism evidence="1 2">
    <name type="scientific">Streptacidiphilus alkalitolerans</name>
    <dbReference type="NCBI Taxonomy" id="3342712"/>
    <lineage>
        <taxon>Bacteria</taxon>
        <taxon>Bacillati</taxon>
        <taxon>Actinomycetota</taxon>
        <taxon>Actinomycetes</taxon>
        <taxon>Kitasatosporales</taxon>
        <taxon>Streptomycetaceae</taxon>
        <taxon>Streptacidiphilus</taxon>
    </lineage>
</organism>
<dbReference type="PANTHER" id="PTHR35400:SF3">
    <property type="entry name" value="SLL1072 PROTEIN"/>
    <property type="match status" value="1"/>
</dbReference>
<evidence type="ECO:0000313" key="2">
    <source>
        <dbReference type="Proteomes" id="UP001592582"/>
    </source>
</evidence>
<keyword evidence="2" id="KW-1185">Reference proteome</keyword>
<dbReference type="InterPro" id="IPR011335">
    <property type="entry name" value="Restrct_endonuc-II-like"/>
</dbReference>
<proteinExistence type="predicted"/>
<dbReference type="Proteomes" id="UP001592582">
    <property type="component" value="Unassembled WGS sequence"/>
</dbReference>
<keyword evidence="1" id="KW-0378">Hydrolase</keyword>
<gene>
    <name evidence="1" type="ORF">ACEZDG_07175</name>
</gene>
<dbReference type="Pfam" id="PF05685">
    <property type="entry name" value="Uma2"/>
    <property type="match status" value="1"/>
</dbReference>
<accession>A0ABV6V5Q9</accession>
<name>A0ABV6V5Q9_9ACTN</name>
<keyword evidence="1" id="KW-0255">Endonuclease</keyword>
<dbReference type="InterPro" id="IPR008538">
    <property type="entry name" value="Uma2"/>
</dbReference>
<sequence length="201" mass="22285">MTAEPTTEAEQRSVPGWMIPPPDGFTAEEFLAMKGLPPHTELIDGSLVLVSAQRSFHSRAVDLLASALRRTVPADLLVRREMAVVLDARQCPEPDVCVIRAEAETSDVQTSYQAADVVLVIEVVSPESELRDRERKPQLYAKAGIVYFWRVERAVDGMPVVYLFELDPATGAYASAGVVHDRLKLNLPFVIDIDLSEIKRL</sequence>
<dbReference type="InterPro" id="IPR012296">
    <property type="entry name" value="Nuclease_put_TT1808"/>
</dbReference>
<protein>
    <submittedName>
        <fullName evidence="1">Uma2 family endonuclease</fullName>
    </submittedName>
</protein>
<reference evidence="1 2" key="1">
    <citation type="submission" date="2024-09" db="EMBL/GenBank/DDBJ databases">
        <authorList>
            <person name="Lee S.D."/>
        </authorList>
    </citation>
    <scope>NUCLEOTIDE SEQUENCE [LARGE SCALE GENOMIC DNA]</scope>
    <source>
        <strain evidence="1 2">N1-1</strain>
    </source>
</reference>
<evidence type="ECO:0000313" key="1">
    <source>
        <dbReference type="EMBL" id="MFC1409062.1"/>
    </source>
</evidence>
<keyword evidence="1" id="KW-0540">Nuclease</keyword>
<dbReference type="SUPFAM" id="SSF52980">
    <property type="entry name" value="Restriction endonuclease-like"/>
    <property type="match status" value="1"/>
</dbReference>
<dbReference type="EMBL" id="JBHEZX010000003">
    <property type="protein sequence ID" value="MFC1409062.1"/>
    <property type="molecule type" value="Genomic_DNA"/>
</dbReference>
<comment type="caution">
    <text evidence="1">The sequence shown here is derived from an EMBL/GenBank/DDBJ whole genome shotgun (WGS) entry which is preliminary data.</text>
</comment>
<dbReference type="PANTHER" id="PTHR35400">
    <property type="entry name" value="SLR1083 PROTEIN"/>
    <property type="match status" value="1"/>
</dbReference>